<dbReference type="InterPro" id="IPR010235">
    <property type="entry name" value="HepT"/>
</dbReference>
<dbReference type="Pfam" id="PF08780">
    <property type="entry name" value="NTase_sub_bind"/>
    <property type="match status" value="1"/>
</dbReference>
<proteinExistence type="predicted"/>
<comment type="caution">
    <text evidence="1">The sequence shown here is derived from an EMBL/GenBank/DDBJ whole genome shotgun (WGS) entry which is preliminary data.</text>
</comment>
<dbReference type="AlphaFoldDB" id="A0A951MDQ1"/>
<protein>
    <submittedName>
        <fullName evidence="1">Toxin-antitoxin system antitoxin subunit</fullName>
    </submittedName>
</protein>
<dbReference type="RefSeq" id="WP_219290529.1">
    <property type="nucleotide sequence ID" value="NZ_RPHB01000006.1"/>
</dbReference>
<reference evidence="1 2" key="1">
    <citation type="journal article" date="2020" name="Syst. Appl. Microbiol.">
        <title>Arthrospiribacter ruber gen. nov., sp. nov., a novel bacterium isolated from Arthrospira cultures.</title>
        <authorList>
            <person name="Waleron M."/>
            <person name="Misztak A."/>
            <person name="Waleron M.M."/>
            <person name="Furmaniak M."/>
            <person name="Mrozik A."/>
            <person name="Waleron K."/>
        </authorList>
    </citation>
    <scope>NUCLEOTIDE SEQUENCE [LARGE SCALE GENOMIC DNA]</scope>
    <source>
        <strain evidence="1 2">DPMB0001</strain>
    </source>
</reference>
<accession>A0A951MDQ1</accession>
<dbReference type="Proteomes" id="UP000727490">
    <property type="component" value="Unassembled WGS sequence"/>
</dbReference>
<evidence type="ECO:0000313" key="2">
    <source>
        <dbReference type="Proteomes" id="UP000727490"/>
    </source>
</evidence>
<organism evidence="1 2">
    <name type="scientific">Arthrospiribacter ruber</name>
    <dbReference type="NCBI Taxonomy" id="2487934"/>
    <lineage>
        <taxon>Bacteria</taxon>
        <taxon>Pseudomonadati</taxon>
        <taxon>Bacteroidota</taxon>
        <taxon>Cytophagia</taxon>
        <taxon>Cytophagales</taxon>
        <taxon>Cyclobacteriaceae</taxon>
        <taxon>Arthrospiribacter</taxon>
    </lineage>
</organism>
<name>A0A951MDQ1_9BACT</name>
<keyword evidence="2" id="KW-1185">Reference proteome</keyword>
<gene>
    <name evidence="1" type="ORF">EGN73_13060</name>
</gene>
<sequence>MKTPELTCEKCFEDFKESMEELGSLVKDAENHQIDSRRQKRLIRSFEVTHELAMNTIGEYFRKNRNTTFSGSRDATIEAFNENLIDDGKGWLDMIIDRIKYNPLYPEDFDTELISNIRKKYYRLLLNFERIMQEKLD</sequence>
<dbReference type="EMBL" id="RPHB01000006">
    <property type="protein sequence ID" value="MBW3468732.1"/>
    <property type="molecule type" value="Genomic_DNA"/>
</dbReference>
<evidence type="ECO:0000313" key="1">
    <source>
        <dbReference type="EMBL" id="MBW3468732.1"/>
    </source>
</evidence>